<keyword evidence="2" id="KW-1185">Reference proteome</keyword>
<evidence type="ECO:0000313" key="2">
    <source>
        <dbReference type="Proteomes" id="UP001144978"/>
    </source>
</evidence>
<gene>
    <name evidence="1" type="ORF">NUW54_g1295</name>
</gene>
<reference evidence="1" key="1">
    <citation type="submission" date="2022-08" db="EMBL/GenBank/DDBJ databases">
        <title>Genome Sequence of Pycnoporus sanguineus.</title>
        <authorList>
            <person name="Buettner E."/>
        </authorList>
    </citation>
    <scope>NUCLEOTIDE SEQUENCE</scope>
    <source>
        <strain evidence="1">CG-C14</strain>
    </source>
</reference>
<comment type="caution">
    <text evidence="1">The sequence shown here is derived from an EMBL/GenBank/DDBJ whole genome shotgun (WGS) entry which is preliminary data.</text>
</comment>
<accession>A0ACC1Q954</accession>
<protein>
    <submittedName>
        <fullName evidence="1">Uncharacterized protein</fullName>
    </submittedName>
</protein>
<proteinExistence type="predicted"/>
<dbReference type="Proteomes" id="UP001144978">
    <property type="component" value="Unassembled WGS sequence"/>
</dbReference>
<evidence type="ECO:0000313" key="1">
    <source>
        <dbReference type="EMBL" id="KAJ3014488.1"/>
    </source>
</evidence>
<dbReference type="EMBL" id="JANSHE010000208">
    <property type="protein sequence ID" value="KAJ3014488.1"/>
    <property type="molecule type" value="Genomic_DNA"/>
</dbReference>
<sequence>MLRFASHPRSFIGLDGYSDAEDDTFAELEDSLEEFEEGLDVLTILEKAYEISLRSPCPPGRPEFTVQQRDSRLDIYLRFQTSSTEQDKRMRSKCGGSLGRHDGEDGRIQ</sequence>
<organism evidence="1 2">
    <name type="scientific">Trametes sanguinea</name>
    <dbReference type="NCBI Taxonomy" id="158606"/>
    <lineage>
        <taxon>Eukaryota</taxon>
        <taxon>Fungi</taxon>
        <taxon>Dikarya</taxon>
        <taxon>Basidiomycota</taxon>
        <taxon>Agaricomycotina</taxon>
        <taxon>Agaricomycetes</taxon>
        <taxon>Polyporales</taxon>
        <taxon>Polyporaceae</taxon>
        <taxon>Trametes</taxon>
    </lineage>
</organism>
<name>A0ACC1Q954_9APHY</name>